<evidence type="ECO:0000259" key="2">
    <source>
        <dbReference type="Pfam" id="PF14848"/>
    </source>
</evidence>
<name>A0A0F5J848_9BACT</name>
<comment type="caution">
    <text evidence="3">The sequence shown here is derived from an EMBL/GenBank/DDBJ whole genome shotgun (WGS) entry which is preliminary data.</text>
</comment>
<evidence type="ECO:0000259" key="1">
    <source>
        <dbReference type="Pfam" id="PF14734"/>
    </source>
</evidence>
<dbReference type="InterPro" id="IPR027824">
    <property type="entry name" value="DUF4469"/>
</dbReference>
<dbReference type="HOGENOM" id="CLU_092785_0_0_10"/>
<dbReference type="CDD" id="cd12843">
    <property type="entry name" value="Bvu_2165_C_like"/>
    <property type="match status" value="1"/>
</dbReference>
<dbReference type="InterPro" id="IPR049893">
    <property type="entry name" value="Bvu_2165-like_IHF-HU-DNA_bdg"/>
</dbReference>
<reference evidence="3 4" key="1">
    <citation type="submission" date="2013-04" db="EMBL/GenBank/DDBJ databases">
        <title>The Genome Sequence of Parabacteroides goldsteinii DSM 19448.</title>
        <authorList>
            <consortium name="The Broad Institute Genomics Platform"/>
            <person name="Earl A."/>
            <person name="Ward D."/>
            <person name="Feldgarden M."/>
            <person name="Gevers D."/>
            <person name="Martens E."/>
            <person name="Sakamoto M."/>
            <person name="Benno Y."/>
            <person name="Song Y."/>
            <person name="Liu C."/>
            <person name="Lee J."/>
            <person name="Bolanos M."/>
            <person name="Vaisanen M.L."/>
            <person name="Finegold S.M."/>
            <person name="Walker B."/>
            <person name="Young S."/>
            <person name="Zeng Q."/>
            <person name="Gargeya S."/>
            <person name="Fitzgerald M."/>
            <person name="Haas B."/>
            <person name="Abouelleil A."/>
            <person name="Allen A.W."/>
            <person name="Alvarado L."/>
            <person name="Arachchi H.M."/>
            <person name="Berlin A.M."/>
            <person name="Chapman S.B."/>
            <person name="Gainer-Dewar J."/>
            <person name="Goldberg J."/>
            <person name="Griggs A."/>
            <person name="Gujja S."/>
            <person name="Hansen M."/>
            <person name="Howarth C."/>
            <person name="Imamovic A."/>
            <person name="Ireland A."/>
            <person name="Larimer J."/>
            <person name="McCowan C."/>
            <person name="Murphy C."/>
            <person name="Pearson M."/>
            <person name="Poon T.W."/>
            <person name="Priest M."/>
            <person name="Roberts A."/>
            <person name="Saif S."/>
            <person name="Shea T."/>
            <person name="Sisk P."/>
            <person name="Sykes S."/>
            <person name="Wortman J."/>
            <person name="Nusbaum C."/>
            <person name="Birren B."/>
        </authorList>
    </citation>
    <scope>NUCLEOTIDE SEQUENCE [LARGE SCALE GENOMIC DNA]</scope>
    <source>
        <strain evidence="3 4">DSM 19448</strain>
    </source>
</reference>
<dbReference type="Proteomes" id="UP000033047">
    <property type="component" value="Unassembled WGS sequence"/>
</dbReference>
<dbReference type="RefSeq" id="WP_046146783.1">
    <property type="nucleotide sequence ID" value="NZ_KQ033913.1"/>
</dbReference>
<dbReference type="Pfam" id="PF14848">
    <property type="entry name" value="HU-DNA_bdg"/>
    <property type="match status" value="1"/>
</dbReference>
<organism evidence="3 4">
    <name type="scientific">Parabacteroides goldsteinii DSM 19448 = WAL 12034</name>
    <dbReference type="NCBI Taxonomy" id="927665"/>
    <lineage>
        <taxon>Bacteria</taxon>
        <taxon>Pseudomonadati</taxon>
        <taxon>Bacteroidota</taxon>
        <taxon>Bacteroidia</taxon>
        <taxon>Bacteroidales</taxon>
        <taxon>Tannerellaceae</taxon>
        <taxon>Parabacteroides</taxon>
    </lineage>
</organism>
<dbReference type="AlphaFoldDB" id="A0A0F5J848"/>
<dbReference type="Gene3D" id="2.70.50.70">
    <property type="match status" value="1"/>
</dbReference>
<dbReference type="EMBL" id="AQHV01000014">
    <property type="protein sequence ID" value="KKB53655.1"/>
    <property type="molecule type" value="Genomic_DNA"/>
</dbReference>
<feature type="domain" description="Bvu-2165-like IHF-HU-like DNA-binding" evidence="2">
    <location>
        <begin position="7"/>
        <end position="129"/>
    </location>
</feature>
<dbReference type="Pfam" id="PF14734">
    <property type="entry name" value="DUF4469"/>
    <property type="match status" value="1"/>
</dbReference>
<gene>
    <name evidence="3" type="ORF">HMPREF1535_03200</name>
</gene>
<protein>
    <submittedName>
        <fullName evidence="3">Uncharacterized protein</fullName>
    </submittedName>
</protein>
<evidence type="ECO:0000313" key="3">
    <source>
        <dbReference type="EMBL" id="KKB53655.1"/>
    </source>
</evidence>
<dbReference type="STRING" id="927665.HMPREF1535_03200"/>
<evidence type="ECO:0000313" key="4">
    <source>
        <dbReference type="Proteomes" id="UP000033047"/>
    </source>
</evidence>
<accession>A0A0F5J848</accession>
<feature type="domain" description="DUF4469" evidence="1">
    <location>
        <begin position="139"/>
        <end position="238"/>
    </location>
</feature>
<proteinExistence type="predicted"/>
<sequence length="262" mass="28181">MATKKYVWKFDLEEYLMTKDVKEDFAAKVKPIQTFYMADVARLIAEERTEYRVDTIVNITKLVEAKIRQLVCGNNNVVTDNVQYSPGILGLFLGKTGVVDPAKNKAVINMIATAALRAETDQVALEFSGVVRDMGGANISLVKDVTTGKTDGTVTPGGILDVTGSKIRSVNADGTGLGLLTLVNTADQSVAATITLLAINDPKRLMFNIPADLAKGSYQLTLETWFSTNSTQLKQSRTLTYAIPLVVGGTSGGGGDDRPEIE</sequence>
<dbReference type="PATRIC" id="fig|927665.4.peg.3286"/>